<keyword evidence="10" id="KW-1185">Reference proteome</keyword>
<gene>
    <name evidence="6" type="primary">rph</name>
    <name evidence="9" type="ordered locus">Acid345_1616</name>
</gene>
<dbReference type="InterPro" id="IPR036345">
    <property type="entry name" value="ExoRNase_PH_dom2_sf"/>
</dbReference>
<reference evidence="9 10" key="1">
    <citation type="journal article" date="2009" name="Appl. Environ. Microbiol.">
        <title>Three genomes from the phylum Acidobacteria provide insight into the lifestyles of these microorganisms in soils.</title>
        <authorList>
            <person name="Ward N.L."/>
            <person name="Challacombe J.F."/>
            <person name="Janssen P.H."/>
            <person name="Henrissat B."/>
            <person name="Coutinho P.M."/>
            <person name="Wu M."/>
            <person name="Xie G."/>
            <person name="Haft D.H."/>
            <person name="Sait M."/>
            <person name="Badger J."/>
            <person name="Barabote R.D."/>
            <person name="Bradley B."/>
            <person name="Brettin T.S."/>
            <person name="Brinkac L.M."/>
            <person name="Bruce D."/>
            <person name="Creasy T."/>
            <person name="Daugherty S.C."/>
            <person name="Davidsen T.M."/>
            <person name="DeBoy R.T."/>
            <person name="Detter J.C."/>
            <person name="Dodson R.J."/>
            <person name="Durkin A.S."/>
            <person name="Ganapathy A."/>
            <person name="Gwinn-Giglio M."/>
            <person name="Han C.S."/>
            <person name="Khouri H."/>
            <person name="Kiss H."/>
            <person name="Kothari S.P."/>
            <person name="Madupu R."/>
            <person name="Nelson K.E."/>
            <person name="Nelson W.C."/>
            <person name="Paulsen I."/>
            <person name="Penn K."/>
            <person name="Ren Q."/>
            <person name="Rosovitz M.J."/>
            <person name="Selengut J.D."/>
            <person name="Shrivastava S."/>
            <person name="Sullivan S.A."/>
            <person name="Tapia R."/>
            <person name="Thompson L.S."/>
            <person name="Watkins K.L."/>
            <person name="Yang Q."/>
            <person name="Yu C."/>
            <person name="Zafar N."/>
            <person name="Zhou L."/>
            <person name="Kuske C.R."/>
        </authorList>
    </citation>
    <scope>NUCLEOTIDE SEQUENCE [LARGE SCALE GENOMIC DNA]</scope>
    <source>
        <strain evidence="9 10">Ellin345</strain>
    </source>
</reference>
<dbReference type="Gene3D" id="3.30.230.70">
    <property type="entry name" value="GHMP Kinase, N-terminal domain"/>
    <property type="match status" value="1"/>
</dbReference>
<dbReference type="NCBIfam" id="TIGR01966">
    <property type="entry name" value="RNasePH"/>
    <property type="match status" value="1"/>
</dbReference>
<dbReference type="InterPro" id="IPR001247">
    <property type="entry name" value="ExoRNase_PH_dom1"/>
</dbReference>
<dbReference type="Pfam" id="PF03725">
    <property type="entry name" value="RNase_PH_C"/>
    <property type="match status" value="1"/>
</dbReference>
<dbReference type="GO" id="GO:0000175">
    <property type="term" value="F:3'-5'-RNA exonuclease activity"/>
    <property type="evidence" value="ECO:0007669"/>
    <property type="project" value="UniProtKB-UniRule"/>
</dbReference>
<dbReference type="GO" id="GO:0000049">
    <property type="term" value="F:tRNA binding"/>
    <property type="evidence" value="ECO:0007669"/>
    <property type="project" value="UniProtKB-UniRule"/>
</dbReference>
<feature type="domain" description="Exoribonuclease phosphorolytic" evidence="7">
    <location>
        <begin position="12"/>
        <end position="139"/>
    </location>
</feature>
<organism evidence="9 10">
    <name type="scientific">Koribacter versatilis (strain Ellin345)</name>
    <dbReference type="NCBI Taxonomy" id="204669"/>
    <lineage>
        <taxon>Bacteria</taxon>
        <taxon>Pseudomonadati</taxon>
        <taxon>Acidobacteriota</taxon>
        <taxon>Terriglobia</taxon>
        <taxon>Terriglobales</taxon>
        <taxon>Candidatus Korobacteraceae</taxon>
        <taxon>Candidatus Korobacter</taxon>
    </lineage>
</organism>
<comment type="catalytic activity">
    <reaction evidence="6">
        <text>tRNA(n+1) + phosphate = tRNA(n) + a ribonucleoside 5'-diphosphate</text>
        <dbReference type="Rhea" id="RHEA:10628"/>
        <dbReference type="Rhea" id="RHEA-COMP:17343"/>
        <dbReference type="Rhea" id="RHEA-COMP:17344"/>
        <dbReference type="ChEBI" id="CHEBI:43474"/>
        <dbReference type="ChEBI" id="CHEBI:57930"/>
        <dbReference type="ChEBI" id="CHEBI:173114"/>
        <dbReference type="EC" id="2.7.7.56"/>
    </reaction>
</comment>
<comment type="similarity">
    <text evidence="1 6">Belongs to the RNase PH family.</text>
</comment>
<dbReference type="FunFam" id="3.30.230.70:FF:000003">
    <property type="entry name" value="Ribonuclease PH"/>
    <property type="match status" value="1"/>
</dbReference>
<dbReference type="PROSITE" id="PS01277">
    <property type="entry name" value="RIBONUCLEASE_PH"/>
    <property type="match status" value="1"/>
</dbReference>
<protein>
    <recommendedName>
        <fullName evidence="6">Ribonuclease PH</fullName>
        <shortName evidence="6">RNase PH</shortName>
        <ecNumber evidence="6">2.7.7.56</ecNumber>
    </recommendedName>
    <alternativeName>
        <fullName evidence="6">tRNA nucleotidyltransferase</fullName>
    </alternativeName>
</protein>
<dbReference type="CDD" id="cd11362">
    <property type="entry name" value="RNase_PH_bact"/>
    <property type="match status" value="1"/>
</dbReference>
<dbReference type="SUPFAM" id="SSF54211">
    <property type="entry name" value="Ribosomal protein S5 domain 2-like"/>
    <property type="match status" value="1"/>
</dbReference>
<name>Q1IR82_KORVE</name>
<dbReference type="KEGG" id="aba:Acid345_1616"/>
<dbReference type="eggNOG" id="COG0689">
    <property type="taxonomic scope" value="Bacteria"/>
</dbReference>
<dbReference type="InterPro" id="IPR015847">
    <property type="entry name" value="ExoRNase_PH_dom2"/>
</dbReference>
<keyword evidence="4 6" id="KW-0819">tRNA processing</keyword>
<dbReference type="AlphaFoldDB" id="Q1IR82"/>
<dbReference type="HAMAP" id="MF_00564">
    <property type="entry name" value="RNase_PH"/>
    <property type="match status" value="1"/>
</dbReference>
<keyword evidence="5" id="KW-0694">RNA-binding</keyword>
<keyword evidence="3 6" id="KW-0820">tRNA-binding</keyword>
<evidence type="ECO:0000259" key="7">
    <source>
        <dbReference type="Pfam" id="PF01138"/>
    </source>
</evidence>
<dbReference type="HOGENOM" id="CLU_050858_0_0_0"/>
<dbReference type="InterPro" id="IPR020568">
    <property type="entry name" value="Ribosomal_Su5_D2-typ_SF"/>
</dbReference>
<proteinExistence type="inferred from homology"/>
<keyword evidence="2 6" id="KW-0698">rRNA processing</keyword>
<comment type="subunit">
    <text evidence="6">Homohexameric ring arranged as a trimer of dimers.</text>
</comment>
<keyword evidence="6 9" id="KW-0808">Transferase</keyword>
<dbReference type="GO" id="GO:0031125">
    <property type="term" value="P:rRNA 3'-end processing"/>
    <property type="evidence" value="ECO:0007669"/>
    <property type="project" value="UniProtKB-ARBA"/>
</dbReference>
<sequence>MHFRSDNRTPDQLRPVSIIPDYISTAEGSCLIEVGNTRVICTASIEESVPSFLRNSGKGWLTSEYAMLPRATLTRTPREVSKGRASGRTHEIQRLIGRSLRAVTDLTKLGERTLFVDCDVIQADGGTRTASITGAFVAVGLAVQKLTEAGTLSISPLRDYVAATSVGIVDGAVLLDLAYEEDSRAEVDMNIVMTGSRKMVEIQGTAEQHPFDDEQLAKMMSLAKAGIEQLIVKQKAALGTTVLSQ</sequence>
<dbReference type="InterPro" id="IPR018336">
    <property type="entry name" value="RNase_PH_CS"/>
</dbReference>
<evidence type="ECO:0000256" key="1">
    <source>
        <dbReference type="ARBA" id="ARBA00006678"/>
    </source>
</evidence>
<feature type="binding site" evidence="6">
    <location>
        <position position="88"/>
    </location>
    <ligand>
        <name>phosphate</name>
        <dbReference type="ChEBI" id="CHEBI:43474"/>
        <note>substrate</note>
    </ligand>
</feature>
<feature type="binding site" evidence="6">
    <location>
        <begin position="126"/>
        <end position="128"/>
    </location>
    <ligand>
        <name>phosphate</name>
        <dbReference type="ChEBI" id="CHEBI:43474"/>
        <note>substrate</note>
    </ligand>
</feature>
<dbReference type="EMBL" id="CP000360">
    <property type="protein sequence ID" value="ABF40618.1"/>
    <property type="molecule type" value="Genomic_DNA"/>
</dbReference>
<feature type="domain" description="Exoribonuclease phosphorolytic" evidence="8">
    <location>
        <begin position="159"/>
        <end position="225"/>
    </location>
</feature>
<evidence type="ECO:0000256" key="2">
    <source>
        <dbReference type="ARBA" id="ARBA00022552"/>
    </source>
</evidence>
<evidence type="ECO:0000256" key="6">
    <source>
        <dbReference type="HAMAP-Rule" id="MF_00564"/>
    </source>
</evidence>
<evidence type="ECO:0000259" key="8">
    <source>
        <dbReference type="Pfam" id="PF03725"/>
    </source>
</evidence>
<dbReference type="GO" id="GO:0009022">
    <property type="term" value="F:tRNA nucleotidyltransferase activity"/>
    <property type="evidence" value="ECO:0007669"/>
    <property type="project" value="UniProtKB-UniRule"/>
</dbReference>
<dbReference type="GO" id="GO:0008033">
    <property type="term" value="P:tRNA processing"/>
    <property type="evidence" value="ECO:0007669"/>
    <property type="project" value="UniProtKB-UniRule"/>
</dbReference>
<comment type="function">
    <text evidence="6">Phosphorolytic 3'-5' exoribonuclease that plays an important role in tRNA 3'-end maturation. Removes nucleotide residues following the 3'-CCA terminus of tRNAs; can also add nucleotides to the ends of RNA molecules by using nucleoside diphosphates as substrates, but this may not be physiologically important. Probably plays a role in initiation of 16S rRNA degradation (leading to ribosome degradation) during starvation.</text>
</comment>
<dbReference type="PANTHER" id="PTHR11953:SF0">
    <property type="entry name" value="EXOSOME COMPLEX COMPONENT RRP41"/>
    <property type="match status" value="1"/>
</dbReference>
<evidence type="ECO:0000313" key="9">
    <source>
        <dbReference type="EMBL" id="ABF40618.1"/>
    </source>
</evidence>
<dbReference type="STRING" id="204669.Acid345_1616"/>
<dbReference type="Proteomes" id="UP000002432">
    <property type="component" value="Chromosome"/>
</dbReference>
<dbReference type="GO" id="GO:0016075">
    <property type="term" value="P:rRNA catabolic process"/>
    <property type="evidence" value="ECO:0007669"/>
    <property type="project" value="UniProtKB-UniRule"/>
</dbReference>
<dbReference type="EnsemblBacteria" id="ABF40618">
    <property type="protein sequence ID" value="ABF40618"/>
    <property type="gene ID" value="Acid345_1616"/>
</dbReference>
<dbReference type="SUPFAM" id="SSF55666">
    <property type="entry name" value="Ribonuclease PH domain 2-like"/>
    <property type="match status" value="1"/>
</dbReference>
<dbReference type="InterPro" id="IPR027408">
    <property type="entry name" value="PNPase/RNase_PH_dom_sf"/>
</dbReference>
<dbReference type="PANTHER" id="PTHR11953">
    <property type="entry name" value="EXOSOME COMPLEX COMPONENT"/>
    <property type="match status" value="1"/>
</dbReference>
<dbReference type="OrthoDB" id="9802265at2"/>
<evidence type="ECO:0000256" key="3">
    <source>
        <dbReference type="ARBA" id="ARBA00022555"/>
    </source>
</evidence>
<evidence type="ECO:0000256" key="4">
    <source>
        <dbReference type="ARBA" id="ARBA00022694"/>
    </source>
</evidence>
<accession>Q1IR82</accession>
<dbReference type="InterPro" id="IPR002381">
    <property type="entry name" value="RNase_PH_bac-type"/>
</dbReference>
<dbReference type="RefSeq" id="WP_011522420.1">
    <property type="nucleotide sequence ID" value="NC_008009.1"/>
</dbReference>
<evidence type="ECO:0000256" key="5">
    <source>
        <dbReference type="ARBA" id="ARBA00022884"/>
    </source>
</evidence>
<dbReference type="EC" id="2.7.7.56" evidence="6"/>
<keyword evidence="6 9" id="KW-0548">Nucleotidyltransferase</keyword>
<dbReference type="Pfam" id="PF01138">
    <property type="entry name" value="RNase_PH"/>
    <property type="match status" value="1"/>
</dbReference>
<dbReference type="InterPro" id="IPR050080">
    <property type="entry name" value="RNase_PH"/>
</dbReference>
<evidence type="ECO:0000313" key="10">
    <source>
        <dbReference type="Proteomes" id="UP000002432"/>
    </source>
</evidence>